<evidence type="ECO:0000313" key="1">
    <source>
        <dbReference type="EMBL" id="MBP1938498.1"/>
    </source>
</evidence>
<proteinExistence type="predicted"/>
<dbReference type="Proteomes" id="UP001519273">
    <property type="component" value="Unassembled WGS sequence"/>
</dbReference>
<dbReference type="EMBL" id="JAGGKP010000016">
    <property type="protein sequence ID" value="MBP1938498.1"/>
    <property type="molecule type" value="Genomic_DNA"/>
</dbReference>
<sequence>MKCCTFCSKEVEMLFNHMTNDVGALCLECYMKLQGSCAVCSEGFLPESVQEGVKYRVKAKFVGMGDKNIVVCDCCYSEIQRRFPEMIL</sequence>
<gene>
    <name evidence="1" type="ORF">J2Z20_003420</name>
</gene>
<comment type="caution">
    <text evidence="1">The sequence shown here is derived from an EMBL/GenBank/DDBJ whole genome shotgun (WGS) entry which is preliminary data.</text>
</comment>
<keyword evidence="2" id="KW-1185">Reference proteome</keyword>
<evidence type="ECO:0000313" key="2">
    <source>
        <dbReference type="Proteomes" id="UP001519273"/>
    </source>
</evidence>
<reference evidence="1 2" key="1">
    <citation type="submission" date="2021-03" db="EMBL/GenBank/DDBJ databases">
        <title>Genomic Encyclopedia of Type Strains, Phase IV (KMG-IV): sequencing the most valuable type-strain genomes for metagenomic binning, comparative biology and taxonomic classification.</title>
        <authorList>
            <person name="Goeker M."/>
        </authorList>
    </citation>
    <scope>NUCLEOTIDE SEQUENCE [LARGE SCALE GENOMIC DNA]</scope>
    <source>
        <strain evidence="1 2">DSM 23491</strain>
    </source>
</reference>
<accession>A0ABS4H7I8</accession>
<name>A0ABS4H7I8_9BACL</name>
<protein>
    <submittedName>
        <fullName evidence="1">Uncharacterized protein</fullName>
    </submittedName>
</protein>
<organism evidence="1 2">
    <name type="scientific">Paenibacillus sediminis</name>
    <dbReference type="NCBI Taxonomy" id="664909"/>
    <lineage>
        <taxon>Bacteria</taxon>
        <taxon>Bacillati</taxon>
        <taxon>Bacillota</taxon>
        <taxon>Bacilli</taxon>
        <taxon>Bacillales</taxon>
        <taxon>Paenibacillaceae</taxon>
        <taxon>Paenibacillus</taxon>
    </lineage>
</organism>